<dbReference type="SMART" id="SM00355">
    <property type="entry name" value="ZnF_C2H2"/>
    <property type="match status" value="14"/>
</dbReference>
<keyword evidence="3 5" id="KW-0863">Zinc-finger</keyword>
<comment type="caution">
    <text evidence="8">The sequence shown here is derived from an EMBL/GenBank/DDBJ whole genome shotgun (WGS) entry which is preliminary data.</text>
</comment>
<evidence type="ECO:0000259" key="7">
    <source>
        <dbReference type="PROSITE" id="PS50157"/>
    </source>
</evidence>
<dbReference type="PROSITE" id="PS00028">
    <property type="entry name" value="ZINC_FINGER_C2H2_1"/>
    <property type="match status" value="6"/>
</dbReference>
<keyword evidence="2" id="KW-0677">Repeat</keyword>
<dbReference type="AlphaFoldDB" id="A0A7I8VQH6"/>
<dbReference type="Gene3D" id="3.30.160.60">
    <property type="entry name" value="Classic Zinc Finger"/>
    <property type="match status" value="2"/>
</dbReference>
<dbReference type="GO" id="GO:0010468">
    <property type="term" value="P:regulation of gene expression"/>
    <property type="evidence" value="ECO:0007669"/>
    <property type="project" value="TreeGrafter"/>
</dbReference>
<accession>A0A7I8VQH6</accession>
<evidence type="ECO:0000256" key="5">
    <source>
        <dbReference type="PROSITE-ProRule" id="PRU00042"/>
    </source>
</evidence>
<evidence type="ECO:0000256" key="6">
    <source>
        <dbReference type="SAM" id="MobiDB-lite"/>
    </source>
</evidence>
<feature type="domain" description="C2H2-type" evidence="7">
    <location>
        <begin position="1068"/>
        <end position="1096"/>
    </location>
</feature>
<evidence type="ECO:0000256" key="4">
    <source>
        <dbReference type="ARBA" id="ARBA00022833"/>
    </source>
</evidence>
<dbReference type="InterPro" id="IPR036236">
    <property type="entry name" value="Znf_C2H2_sf"/>
</dbReference>
<keyword evidence="9" id="KW-1185">Reference proteome</keyword>
<dbReference type="InterPro" id="IPR013087">
    <property type="entry name" value="Znf_C2H2_type"/>
</dbReference>
<protein>
    <submittedName>
        <fullName evidence="8">DgyrCDS6311</fullName>
    </submittedName>
</protein>
<keyword evidence="4" id="KW-0862">Zinc</keyword>
<dbReference type="PANTHER" id="PTHR24403">
    <property type="entry name" value="ZINC FINGER PROTEIN"/>
    <property type="match status" value="1"/>
</dbReference>
<organism evidence="8 9">
    <name type="scientific">Dimorphilus gyrociliatus</name>
    <dbReference type="NCBI Taxonomy" id="2664684"/>
    <lineage>
        <taxon>Eukaryota</taxon>
        <taxon>Metazoa</taxon>
        <taxon>Spiralia</taxon>
        <taxon>Lophotrochozoa</taxon>
        <taxon>Annelida</taxon>
        <taxon>Polychaeta</taxon>
        <taxon>Polychaeta incertae sedis</taxon>
        <taxon>Dinophilidae</taxon>
        <taxon>Dimorphilus</taxon>
    </lineage>
</organism>
<dbReference type="Proteomes" id="UP000549394">
    <property type="component" value="Unassembled WGS sequence"/>
</dbReference>
<gene>
    <name evidence="8" type="ORF">DGYR_LOCUS6068</name>
</gene>
<evidence type="ECO:0000256" key="2">
    <source>
        <dbReference type="ARBA" id="ARBA00022737"/>
    </source>
</evidence>
<dbReference type="GO" id="GO:0005634">
    <property type="term" value="C:nucleus"/>
    <property type="evidence" value="ECO:0007669"/>
    <property type="project" value="TreeGrafter"/>
</dbReference>
<evidence type="ECO:0000256" key="1">
    <source>
        <dbReference type="ARBA" id="ARBA00022723"/>
    </source>
</evidence>
<proteinExistence type="predicted"/>
<feature type="domain" description="C2H2-type" evidence="7">
    <location>
        <begin position="1008"/>
        <end position="1032"/>
    </location>
</feature>
<dbReference type="EMBL" id="CAJFCJ010000007">
    <property type="protein sequence ID" value="CAD5117549.1"/>
    <property type="molecule type" value="Genomic_DNA"/>
</dbReference>
<dbReference type="GO" id="GO:0008270">
    <property type="term" value="F:zinc ion binding"/>
    <property type="evidence" value="ECO:0007669"/>
    <property type="project" value="UniProtKB-KW"/>
</dbReference>
<feature type="region of interest" description="Disordered" evidence="6">
    <location>
        <begin position="600"/>
        <end position="623"/>
    </location>
</feature>
<evidence type="ECO:0000313" key="8">
    <source>
        <dbReference type="EMBL" id="CAD5117549.1"/>
    </source>
</evidence>
<dbReference type="InterPro" id="IPR050688">
    <property type="entry name" value="Zinc_finger/UBP_domain"/>
</dbReference>
<dbReference type="OrthoDB" id="3561125at2759"/>
<dbReference type="PANTHER" id="PTHR24403:SF67">
    <property type="entry name" value="FI01116P-RELATED"/>
    <property type="match status" value="1"/>
</dbReference>
<dbReference type="SUPFAM" id="SSF57667">
    <property type="entry name" value="beta-beta-alpha zinc fingers"/>
    <property type="match status" value="1"/>
</dbReference>
<keyword evidence="1" id="KW-0479">Metal-binding</keyword>
<sequence>MDAIGQKSQELLELINDLPMSEAKRFNCLKSAVLRSPCMDKGYDESGKRKTLENAIEKPDSTKKLKKEITIVLVDKKSRKISKEPKYANKVIEGKERKCTVGRPSMYKELDVGTFWKKHYNYEEEIVESLLMYNKSLEVFHEFGHFPCMICNEVLSGKTDLFEHTIKNHYDKKLQLVECNQCSAKLKCSKKDSNLSRTFALECFLSKVYMHFATVHLSQVPNSVSVLTCGLCSYRTLIRDMWYDHLRTKHSIKPKIINIRRCSERTIILLHHLQQILLEPVKISDCSWEDFLRVSDEKNELRNVMSICTLCRSNWKDSEENYPEHLLSHVLKEHSMKIRLNNCEEEQTILSCPCCDTSFLLSESNTNEVWRYLIEHTVTNHGQNVPACFNVFFCLDCSFFTLFITKFIEHFDSSHEGKNNKATIHVCPTDIYIVYLLIVDADLPKFQHNVAIEQPQKNQVQIEYEDLYKEDFKADVILVESFINNLDIYQCIFCTTNCASLDDLFDHFNQFHILENFQVQCPCDSQCMCVGNATTNSSEMLENVIEHCLREHTNFEAPCYVKLFGCEECDFKTIYEKFLYMHLKDQHNLVSDDDDKDMKVHDMSDDYNQPRKNSTRKSRKVMNTNSSKIQTFQVRNKYECYICEMYIAANKSQSNSSVHVADTSNSLLQHWWNNHCTKRKENVVMNCCRCDKEFSAKACYKSPTAKAKTVGLKLIQHYVREHKTNPPKYLTIYRCEICEEDHILRTSFYDHYRNKHSKIPDDLILKSDPVTGQDIITLYVADSSSVGAKNSRPLTFDQFEIKVGEEERICEKYRPLRSIKELFLSIELYKCFLCENELDCLQSLISHLKQKHVTEGPSRSKGSDIGLKCLFCKKFVTFDKNMQSTRGVQVISLQLLHHMIFSHSSGVPEYVKFFQCNQCDYYSVSPEVVRHHEYSHSLSKVQVVCEFCNSLVKKSSIVLHRCHCERKMKKKSLVLTEETCSQCKSKFNSQEALSMHWRRRHGNSSLKHKCEVCDKSYYSKKQLELHMFNQHALNPNNQTLHECKECNYKSISLMAMKKHIWKHDIGNYVCSICSKTCQTLGALISHETLRHNIEHSCCKCDLKSTSALVIAQHYMTKHQIKLQCEECSTELPTSHYFKCHMNVQHDKNEILTPPSTPPPTGGIGFEFVVDETNGAEIEDFEEAKQIYIQSAEPNQEYVVQQAASSYHVRVDEHGTQFISKMNEEKTQESQEDQLVFME</sequence>
<evidence type="ECO:0000256" key="3">
    <source>
        <dbReference type="ARBA" id="ARBA00022771"/>
    </source>
</evidence>
<feature type="domain" description="C2H2-type" evidence="7">
    <location>
        <begin position="829"/>
        <end position="857"/>
    </location>
</feature>
<name>A0A7I8VQH6_9ANNE</name>
<dbReference type="PROSITE" id="PS50157">
    <property type="entry name" value="ZINC_FINGER_C2H2_2"/>
    <property type="match status" value="3"/>
</dbReference>
<evidence type="ECO:0000313" key="9">
    <source>
        <dbReference type="Proteomes" id="UP000549394"/>
    </source>
</evidence>
<reference evidence="8 9" key="1">
    <citation type="submission" date="2020-08" db="EMBL/GenBank/DDBJ databases">
        <authorList>
            <person name="Hejnol A."/>
        </authorList>
    </citation>
    <scope>NUCLEOTIDE SEQUENCE [LARGE SCALE GENOMIC DNA]</scope>
</reference>